<accession>A0A1X7RUJ4</accession>
<dbReference type="EMBL" id="LT853696">
    <property type="protein sequence ID" value="SMQ51096.1"/>
    <property type="molecule type" value="Genomic_DNA"/>
</dbReference>
<evidence type="ECO:0000313" key="1">
    <source>
        <dbReference type="EMBL" id="SMQ51096.1"/>
    </source>
</evidence>
<proteinExistence type="predicted"/>
<keyword evidence="2" id="KW-1185">Reference proteome</keyword>
<reference evidence="1 2" key="1">
    <citation type="submission" date="2016-06" db="EMBL/GenBank/DDBJ databases">
        <authorList>
            <person name="Kjaerup R.B."/>
            <person name="Dalgaard T.S."/>
            <person name="Juul-Madsen H.R."/>
        </authorList>
    </citation>
    <scope>NUCLEOTIDE SEQUENCE [LARGE SCALE GENOMIC DNA]</scope>
</reference>
<dbReference type="AlphaFoldDB" id="A0A1X7RUJ4"/>
<gene>
    <name evidence="1" type="ORF">ZT3D7_G6249</name>
</gene>
<evidence type="ECO:0000313" key="2">
    <source>
        <dbReference type="Proteomes" id="UP000215127"/>
    </source>
</evidence>
<sequence length="97" mass="10767">MANVGLRSIRDSGWVPAGYVQGQRTNDAGFNTQIAASPVSINTPTEPPACYADIESWNFFRQYKCDAYCHDRTCAGLGFFGEKCLVWKGKCDNHNLN</sequence>
<name>A0A1X7RUJ4_ZYMT9</name>
<dbReference type="Proteomes" id="UP000215127">
    <property type="component" value="Chromosome 5"/>
</dbReference>
<protein>
    <submittedName>
        <fullName evidence="1">Uncharacterized protein</fullName>
    </submittedName>
</protein>
<organism evidence="1 2">
    <name type="scientific">Zymoseptoria tritici (strain ST99CH_3D7)</name>
    <dbReference type="NCBI Taxonomy" id="1276538"/>
    <lineage>
        <taxon>Eukaryota</taxon>
        <taxon>Fungi</taxon>
        <taxon>Dikarya</taxon>
        <taxon>Ascomycota</taxon>
        <taxon>Pezizomycotina</taxon>
        <taxon>Dothideomycetes</taxon>
        <taxon>Dothideomycetidae</taxon>
        <taxon>Mycosphaerellales</taxon>
        <taxon>Mycosphaerellaceae</taxon>
        <taxon>Zymoseptoria</taxon>
    </lineage>
</organism>